<sequence length="195" mass="20999">GCPGRPRGRRARGAPRVPGPATPRGPGRRPRSHRRPGPSHPHVQPPERRRPGQARGAHRARLGGAGEPAARGGIGRRVRGGIPTWARGDGDQRARPLRRGGGRDRRGDRRHRRPGPTRPGATRRAVVPARRPSVVGALGPAPPHRGDGPSRRPRRHRPRVDRRRHRLPAAGGRRGLAGHAVAPAVVATGRGRTHL</sequence>
<feature type="non-terminal residue" evidence="2">
    <location>
        <position position="1"/>
    </location>
</feature>
<feature type="compositionally biased region" description="Basic residues" evidence="1">
    <location>
        <begin position="26"/>
        <end position="37"/>
    </location>
</feature>
<organism evidence="2">
    <name type="scientific">uncultured Acidimicrobiales bacterium</name>
    <dbReference type="NCBI Taxonomy" id="310071"/>
    <lineage>
        <taxon>Bacteria</taxon>
        <taxon>Bacillati</taxon>
        <taxon>Actinomycetota</taxon>
        <taxon>Acidimicrobiia</taxon>
        <taxon>Acidimicrobiales</taxon>
        <taxon>environmental samples</taxon>
    </lineage>
</organism>
<feature type="compositionally biased region" description="Low complexity" evidence="1">
    <location>
        <begin position="118"/>
        <end position="137"/>
    </location>
</feature>
<evidence type="ECO:0000256" key="1">
    <source>
        <dbReference type="SAM" id="MobiDB-lite"/>
    </source>
</evidence>
<reference evidence="2" key="1">
    <citation type="submission" date="2020-02" db="EMBL/GenBank/DDBJ databases">
        <authorList>
            <person name="Meier V. D."/>
        </authorList>
    </citation>
    <scope>NUCLEOTIDE SEQUENCE</scope>
    <source>
        <strain evidence="2">AVDCRST_MAG76</strain>
    </source>
</reference>
<accession>A0A6J4HEN8</accession>
<gene>
    <name evidence="2" type="ORF">AVDCRST_MAG76-714</name>
</gene>
<dbReference type="EMBL" id="CADCSZ010000040">
    <property type="protein sequence ID" value="CAA9221214.1"/>
    <property type="molecule type" value="Genomic_DNA"/>
</dbReference>
<feature type="region of interest" description="Disordered" evidence="1">
    <location>
        <begin position="1"/>
        <end position="181"/>
    </location>
</feature>
<dbReference type="AlphaFoldDB" id="A0A6J4HEN8"/>
<proteinExistence type="predicted"/>
<feature type="compositionally biased region" description="Basic residues" evidence="1">
    <location>
        <begin position="1"/>
        <end position="13"/>
    </location>
</feature>
<name>A0A6J4HEN8_9ACTN</name>
<protein>
    <submittedName>
        <fullName evidence="2">Uncharacterized protein</fullName>
    </submittedName>
</protein>
<feature type="non-terminal residue" evidence="2">
    <location>
        <position position="195"/>
    </location>
</feature>
<evidence type="ECO:0000313" key="2">
    <source>
        <dbReference type="EMBL" id="CAA9221214.1"/>
    </source>
</evidence>
<feature type="compositionally biased region" description="Basic residues" evidence="1">
    <location>
        <begin position="151"/>
        <end position="167"/>
    </location>
</feature>